<dbReference type="InterPro" id="IPR055298">
    <property type="entry name" value="AtLOH3-like"/>
</dbReference>
<feature type="non-terminal residue" evidence="1">
    <location>
        <position position="1"/>
    </location>
</feature>
<accession>A0A151RT88</accession>
<organism evidence="1 2">
    <name type="scientific">Cajanus cajan</name>
    <name type="common">Pigeon pea</name>
    <name type="synonym">Cajanus indicus</name>
    <dbReference type="NCBI Taxonomy" id="3821"/>
    <lineage>
        <taxon>Eukaryota</taxon>
        <taxon>Viridiplantae</taxon>
        <taxon>Streptophyta</taxon>
        <taxon>Embryophyta</taxon>
        <taxon>Tracheophyta</taxon>
        <taxon>Spermatophyta</taxon>
        <taxon>Magnoliopsida</taxon>
        <taxon>eudicotyledons</taxon>
        <taxon>Gunneridae</taxon>
        <taxon>Pentapetalae</taxon>
        <taxon>rosids</taxon>
        <taxon>fabids</taxon>
        <taxon>Fabales</taxon>
        <taxon>Fabaceae</taxon>
        <taxon>Papilionoideae</taxon>
        <taxon>50 kb inversion clade</taxon>
        <taxon>NPAAA clade</taxon>
        <taxon>indigoferoid/millettioid clade</taxon>
        <taxon>Phaseoleae</taxon>
        <taxon>Cajanus</taxon>
    </lineage>
</organism>
<evidence type="ECO:0000313" key="2">
    <source>
        <dbReference type="Proteomes" id="UP000075243"/>
    </source>
</evidence>
<dbReference type="AlphaFoldDB" id="A0A151RT88"/>
<sequence length="262" mass="30138">FLSNIDFLANHNKAIHEALKSAHENLKLTTPIIQKYIVRVANETTKNVFLGLVHISITLSLDLALESSFSKNNCFIVYIHCFDYLVIVAKKIVEVSLFFNLVANLSNVIGTLYKCQDTLQESQIIKVKEALTKGEIFSGHDLNQETTIKKTRDTRRGSHHGSLLSETRALSNSMQSFEFVFTLHLMTNILGITHERLQVMKYDGWSSLLNDVLSFCEKHNIVVLNMNDTFQTQGKSRCKMEKVSNQHYFQLELFYHMIDRQF</sequence>
<reference evidence="1" key="1">
    <citation type="journal article" date="2012" name="Nat. Biotechnol.">
        <title>Draft genome sequence of pigeonpea (Cajanus cajan), an orphan legume crop of resource-poor farmers.</title>
        <authorList>
            <person name="Varshney R.K."/>
            <person name="Chen W."/>
            <person name="Li Y."/>
            <person name="Bharti A.K."/>
            <person name="Saxena R.K."/>
            <person name="Schlueter J.A."/>
            <person name="Donoghue M.T."/>
            <person name="Azam S."/>
            <person name="Fan G."/>
            <person name="Whaley A.M."/>
            <person name="Farmer A.D."/>
            <person name="Sheridan J."/>
            <person name="Iwata A."/>
            <person name="Tuteja R."/>
            <person name="Penmetsa R.V."/>
            <person name="Wu W."/>
            <person name="Upadhyaya H.D."/>
            <person name="Yang S.P."/>
            <person name="Shah T."/>
            <person name="Saxena K.B."/>
            <person name="Michael T."/>
            <person name="McCombie W.R."/>
            <person name="Yang B."/>
            <person name="Zhang G."/>
            <person name="Yang H."/>
            <person name="Wang J."/>
            <person name="Spillane C."/>
            <person name="Cook D.R."/>
            <person name="May G.D."/>
            <person name="Xu X."/>
            <person name="Jackson S.A."/>
        </authorList>
    </citation>
    <scope>NUCLEOTIDE SEQUENCE [LARGE SCALE GENOMIC DNA]</scope>
</reference>
<name>A0A151RT88_CAJCA</name>
<dbReference type="PANTHER" id="PTHR11697:SF230">
    <property type="entry name" value="ZINC FINGER, MYM DOMAIN CONTAINING 1"/>
    <property type="match status" value="1"/>
</dbReference>
<gene>
    <name evidence="1" type="ORF">KK1_032689</name>
</gene>
<protein>
    <submittedName>
        <fullName evidence="1">Uncharacterized protein</fullName>
    </submittedName>
</protein>
<dbReference type="Gramene" id="C.cajan_30201.t">
    <property type="protein sequence ID" value="C.cajan_30201.t"/>
    <property type="gene ID" value="C.cajan_30201"/>
</dbReference>
<dbReference type="OMA" id="KSRCKME"/>
<proteinExistence type="predicted"/>
<dbReference type="PANTHER" id="PTHR11697">
    <property type="entry name" value="GENERAL TRANSCRIPTION FACTOR 2-RELATED ZINC FINGER PROTEIN"/>
    <property type="match status" value="1"/>
</dbReference>
<dbReference type="EMBL" id="KQ483580">
    <property type="protein sequence ID" value="KYP45762.1"/>
    <property type="molecule type" value="Genomic_DNA"/>
</dbReference>
<dbReference type="Proteomes" id="UP000075243">
    <property type="component" value="Unassembled WGS sequence"/>
</dbReference>
<evidence type="ECO:0000313" key="1">
    <source>
        <dbReference type="EMBL" id="KYP45762.1"/>
    </source>
</evidence>
<keyword evidence="2" id="KW-1185">Reference proteome</keyword>